<dbReference type="EMBL" id="FMWG01000001">
    <property type="protein sequence ID" value="SCZ50459.1"/>
    <property type="molecule type" value="Genomic_DNA"/>
</dbReference>
<keyword evidence="2" id="KW-1185">Reference proteome</keyword>
<dbReference type="AlphaFoldDB" id="A0A1G5PN13"/>
<keyword evidence="1" id="KW-0808">Transferase</keyword>
<organism evidence="1 2">
    <name type="scientific">Epibacterium ulvae</name>
    <dbReference type="NCBI Taxonomy" id="1156985"/>
    <lineage>
        <taxon>Bacteria</taxon>
        <taxon>Pseudomonadati</taxon>
        <taxon>Pseudomonadota</taxon>
        <taxon>Alphaproteobacteria</taxon>
        <taxon>Rhodobacterales</taxon>
        <taxon>Roseobacteraceae</taxon>
        <taxon>Epibacterium</taxon>
    </lineage>
</organism>
<dbReference type="Pfam" id="PF13692">
    <property type="entry name" value="Glyco_trans_1_4"/>
    <property type="match status" value="1"/>
</dbReference>
<accession>A0A1G5PN13</accession>
<dbReference type="InterPro" id="IPR050194">
    <property type="entry name" value="Glycosyltransferase_grp1"/>
</dbReference>
<gene>
    <name evidence="1" type="ORF">SAMN04488118_101289</name>
</gene>
<dbReference type="SUPFAM" id="SSF53756">
    <property type="entry name" value="UDP-Glycosyltransferase/glycogen phosphorylase"/>
    <property type="match status" value="1"/>
</dbReference>
<dbReference type="PANTHER" id="PTHR45947">
    <property type="entry name" value="SULFOQUINOVOSYL TRANSFERASE SQD2"/>
    <property type="match status" value="1"/>
</dbReference>
<dbReference type="Gene3D" id="3.40.50.2000">
    <property type="entry name" value="Glycogen Phosphorylase B"/>
    <property type="match status" value="2"/>
</dbReference>
<protein>
    <submittedName>
        <fullName evidence="1">Glycosyltransferase involved in cell wall bisynthesis</fullName>
    </submittedName>
</protein>
<dbReference type="CDD" id="cd03801">
    <property type="entry name" value="GT4_PimA-like"/>
    <property type="match status" value="1"/>
</dbReference>
<evidence type="ECO:0000313" key="1">
    <source>
        <dbReference type="EMBL" id="SCZ50459.1"/>
    </source>
</evidence>
<sequence length="363" mass="40089">MKRGKPPCIGFYAPMKPPHHPVPSGDREMARNLIALLQPRATVHLTSTFSSRDKWGNDQVQSRLLSDAQDEVRRLNASLPALDLWVTYHNYYKVPDLIGPHLAQQRGIPYVQIESTRANKRLNGPWDRFARAAHAAANAADVIFYLTENDHETLQKDKPDHQTLVHLPPFLPINHLPEASDLKGSMLSVGMMRSGDKLASYQLIAETLKHVPIDWTLSIAGDGPARSEVEKLMAPFGTRVTFLGQCNAQDLANAYQNASLFLWPGVNEAFGMVYLEAQSHGLPVVAQDRPGLRDIIAPHNKSALTSISAGGLALAQEITSLSTETERNLRSQDSRDYISKNHIAPIAADLLWGALSPLLEHTS</sequence>
<dbReference type="Proteomes" id="UP000198767">
    <property type="component" value="Unassembled WGS sequence"/>
</dbReference>
<reference evidence="1 2" key="1">
    <citation type="submission" date="2016-10" db="EMBL/GenBank/DDBJ databases">
        <authorList>
            <person name="de Groot N.N."/>
        </authorList>
    </citation>
    <scope>NUCLEOTIDE SEQUENCE [LARGE SCALE GENOMIC DNA]</scope>
    <source>
        <strain evidence="1 2">U95</strain>
    </source>
</reference>
<proteinExistence type="predicted"/>
<name>A0A1G5PN13_9RHOB</name>
<dbReference type="GO" id="GO:0016757">
    <property type="term" value="F:glycosyltransferase activity"/>
    <property type="evidence" value="ECO:0007669"/>
    <property type="project" value="TreeGrafter"/>
</dbReference>
<dbReference type="PANTHER" id="PTHR45947:SF3">
    <property type="entry name" value="SULFOQUINOVOSYL TRANSFERASE SQD2"/>
    <property type="match status" value="1"/>
</dbReference>
<dbReference type="OrthoDB" id="5443996at2"/>
<dbReference type="STRING" id="1156985.SAMN04488118_101289"/>
<evidence type="ECO:0000313" key="2">
    <source>
        <dbReference type="Proteomes" id="UP000198767"/>
    </source>
</evidence>